<evidence type="ECO:0000256" key="1">
    <source>
        <dbReference type="SAM" id="MobiDB-lite"/>
    </source>
</evidence>
<keyword evidence="2" id="KW-1133">Transmembrane helix</keyword>
<dbReference type="OrthoDB" id="9812349at2"/>
<accession>A0A4Y9L8Y5</accession>
<proteinExistence type="predicted"/>
<sequence length="208" mass="23420">MRWTWYLFRFDGRMRRTGFWCSLISVLFGMILLVSLYVGIISVLGGEVGSFDLNADDVFKIVDPRAYRWSLLDNLPLLLLKLAATALMLWTYLAIVVKRLHDRDKSAWWLLAYFVLPGLYNQFEDRLPDTYWMLPLALGGVILSVAAFVETGFLRGTQGPNRFGPDPKAEDDSTPAATSAKGWDQSREIEIVPPHASPPGGMHVKRGA</sequence>
<evidence type="ECO:0000256" key="2">
    <source>
        <dbReference type="SAM" id="Phobius"/>
    </source>
</evidence>
<dbReference type="InterPro" id="IPR008523">
    <property type="entry name" value="DUF805"/>
</dbReference>
<dbReference type="GO" id="GO:0005886">
    <property type="term" value="C:plasma membrane"/>
    <property type="evidence" value="ECO:0007669"/>
    <property type="project" value="TreeGrafter"/>
</dbReference>
<feature type="region of interest" description="Disordered" evidence="1">
    <location>
        <begin position="158"/>
        <end position="208"/>
    </location>
</feature>
<dbReference type="Pfam" id="PF05656">
    <property type="entry name" value="DUF805"/>
    <property type="match status" value="1"/>
</dbReference>
<feature type="transmembrane region" description="Helical" evidence="2">
    <location>
        <begin position="75"/>
        <end position="95"/>
    </location>
</feature>
<keyword evidence="4" id="KW-1185">Reference proteome</keyword>
<gene>
    <name evidence="3" type="ORF">E4K66_10245</name>
</gene>
<evidence type="ECO:0000313" key="4">
    <source>
        <dbReference type="Proteomes" id="UP000298225"/>
    </source>
</evidence>
<dbReference type="PANTHER" id="PTHR34980">
    <property type="entry name" value="INNER MEMBRANE PROTEIN-RELATED-RELATED"/>
    <property type="match status" value="1"/>
</dbReference>
<dbReference type="EMBL" id="SPQU01000004">
    <property type="protein sequence ID" value="TFV39981.1"/>
    <property type="molecule type" value="Genomic_DNA"/>
</dbReference>
<keyword evidence="2" id="KW-0812">Transmembrane</keyword>
<name>A0A4Y9L8Y5_9BRAD</name>
<dbReference type="Proteomes" id="UP000298225">
    <property type="component" value="Unassembled WGS sequence"/>
</dbReference>
<protein>
    <submittedName>
        <fullName evidence="3">DUF805 domain-containing protein</fullName>
    </submittedName>
</protein>
<comment type="caution">
    <text evidence="3">The sequence shown here is derived from an EMBL/GenBank/DDBJ whole genome shotgun (WGS) entry which is preliminary data.</text>
</comment>
<organism evidence="3 4">
    <name type="scientific">Bradyrhizobium frederickii</name>
    <dbReference type="NCBI Taxonomy" id="2560054"/>
    <lineage>
        <taxon>Bacteria</taxon>
        <taxon>Pseudomonadati</taxon>
        <taxon>Pseudomonadota</taxon>
        <taxon>Alphaproteobacteria</taxon>
        <taxon>Hyphomicrobiales</taxon>
        <taxon>Nitrobacteraceae</taxon>
        <taxon>Bradyrhizobium</taxon>
    </lineage>
</organism>
<feature type="transmembrane region" description="Helical" evidence="2">
    <location>
        <begin position="107"/>
        <end position="123"/>
    </location>
</feature>
<keyword evidence="2" id="KW-0472">Membrane</keyword>
<evidence type="ECO:0000313" key="3">
    <source>
        <dbReference type="EMBL" id="TFV39981.1"/>
    </source>
</evidence>
<dbReference type="AlphaFoldDB" id="A0A4Y9L8Y5"/>
<reference evidence="3 4" key="1">
    <citation type="submission" date="2019-03" db="EMBL/GenBank/DDBJ databases">
        <title>Bradyrhizobium strains diversity isolated from Chamaecrista fasciculata.</title>
        <authorList>
            <person name="Urquiaga M.C.O."/>
            <person name="Hungria M."/>
            <person name="Delamuta J.R.M."/>
        </authorList>
    </citation>
    <scope>NUCLEOTIDE SEQUENCE [LARGE SCALE GENOMIC DNA]</scope>
    <source>
        <strain evidence="3 4">CNPSo 3424</strain>
    </source>
</reference>
<feature type="transmembrane region" description="Helical" evidence="2">
    <location>
        <begin position="20"/>
        <end position="44"/>
    </location>
</feature>
<dbReference type="RefSeq" id="WP_135168907.1">
    <property type="nucleotide sequence ID" value="NZ_SPQU01000004.1"/>
</dbReference>
<feature type="transmembrane region" description="Helical" evidence="2">
    <location>
        <begin position="135"/>
        <end position="154"/>
    </location>
</feature>
<dbReference type="PANTHER" id="PTHR34980:SF3">
    <property type="entry name" value="BLR8105 PROTEIN"/>
    <property type="match status" value="1"/>
</dbReference>